<dbReference type="InterPro" id="IPR027417">
    <property type="entry name" value="P-loop_NTPase"/>
</dbReference>
<proteinExistence type="predicted"/>
<keyword evidence="2" id="KW-0547">Nucleotide-binding</keyword>
<dbReference type="SMART" id="SM00382">
    <property type="entry name" value="AAA"/>
    <property type="match status" value="1"/>
</dbReference>
<gene>
    <name evidence="5" type="primary">ecsA</name>
    <name evidence="5" type="ORF">Pan54_21120</name>
</gene>
<evidence type="ECO:0000313" key="6">
    <source>
        <dbReference type="Proteomes" id="UP000316095"/>
    </source>
</evidence>
<dbReference type="EMBL" id="SJPG01000001">
    <property type="protein sequence ID" value="TWT61376.1"/>
    <property type="molecule type" value="Genomic_DNA"/>
</dbReference>
<dbReference type="Gene3D" id="3.40.50.300">
    <property type="entry name" value="P-loop containing nucleotide triphosphate hydrolases"/>
    <property type="match status" value="1"/>
</dbReference>
<dbReference type="GO" id="GO:0016887">
    <property type="term" value="F:ATP hydrolysis activity"/>
    <property type="evidence" value="ECO:0007669"/>
    <property type="project" value="InterPro"/>
</dbReference>
<evidence type="ECO:0000256" key="3">
    <source>
        <dbReference type="ARBA" id="ARBA00022840"/>
    </source>
</evidence>
<evidence type="ECO:0000259" key="4">
    <source>
        <dbReference type="PROSITE" id="PS50893"/>
    </source>
</evidence>
<dbReference type="AlphaFoldDB" id="A0A5C5XE37"/>
<comment type="caution">
    <text evidence="5">The sequence shown here is derived from an EMBL/GenBank/DDBJ whole genome shotgun (WGS) entry which is preliminary data.</text>
</comment>
<evidence type="ECO:0000313" key="5">
    <source>
        <dbReference type="EMBL" id="TWT61376.1"/>
    </source>
</evidence>
<dbReference type="SUPFAM" id="SSF52540">
    <property type="entry name" value="P-loop containing nucleoside triphosphate hydrolases"/>
    <property type="match status" value="1"/>
</dbReference>
<evidence type="ECO:0000256" key="2">
    <source>
        <dbReference type="ARBA" id="ARBA00022741"/>
    </source>
</evidence>
<dbReference type="PANTHER" id="PTHR42939:SF1">
    <property type="entry name" value="ABC TRANSPORTER ATP-BINDING PROTEIN ALBC-RELATED"/>
    <property type="match status" value="1"/>
</dbReference>
<dbReference type="PROSITE" id="PS50893">
    <property type="entry name" value="ABC_TRANSPORTER_2"/>
    <property type="match status" value="1"/>
</dbReference>
<dbReference type="GO" id="GO:0005524">
    <property type="term" value="F:ATP binding"/>
    <property type="evidence" value="ECO:0007669"/>
    <property type="project" value="UniProtKB-KW"/>
</dbReference>
<sequence>MIELEHVWQHYGVRPVLKDVSVTINPGELVAILGPNGMGKSTLMGVIAGTISPLKGTVRIEGNRRRGSVEEELEIRSRVIYVPDHPWLPIKRTGREFALSVARLYDVDDERLMMHLDKLLKLFDLDEQANWTIESYSNGQKHKIALIAALLSDAPILLLDEAFSGGLDPAGIHTLKKILRHRVQVQGSTVVITTPVAELVEEVADRILILHGGEVVAYDSLVGLQKLANCHGSLNDVLQNLTHPESLSRLEDYLREELKP</sequence>
<accession>A0A5C5XE37</accession>
<keyword evidence="1" id="KW-0813">Transport</keyword>
<protein>
    <submittedName>
        <fullName evidence="5">ABC-type transporter ATP-binding protein EcsA</fullName>
    </submittedName>
</protein>
<dbReference type="Proteomes" id="UP000316095">
    <property type="component" value="Unassembled WGS sequence"/>
</dbReference>
<name>A0A5C5XE37_9PLAN</name>
<dbReference type="InterPro" id="IPR003439">
    <property type="entry name" value="ABC_transporter-like_ATP-bd"/>
</dbReference>
<feature type="domain" description="ABC transporter" evidence="4">
    <location>
        <begin position="2"/>
        <end position="237"/>
    </location>
</feature>
<organism evidence="5 6">
    <name type="scientific">Rubinisphaera italica</name>
    <dbReference type="NCBI Taxonomy" id="2527969"/>
    <lineage>
        <taxon>Bacteria</taxon>
        <taxon>Pseudomonadati</taxon>
        <taxon>Planctomycetota</taxon>
        <taxon>Planctomycetia</taxon>
        <taxon>Planctomycetales</taxon>
        <taxon>Planctomycetaceae</taxon>
        <taxon>Rubinisphaera</taxon>
    </lineage>
</organism>
<dbReference type="RefSeq" id="WP_146503378.1">
    <property type="nucleotide sequence ID" value="NZ_SJPG01000001.1"/>
</dbReference>
<reference evidence="5 6" key="1">
    <citation type="submission" date="2019-02" db="EMBL/GenBank/DDBJ databases">
        <title>Deep-cultivation of Planctomycetes and their phenomic and genomic characterization uncovers novel biology.</title>
        <authorList>
            <person name="Wiegand S."/>
            <person name="Jogler M."/>
            <person name="Boedeker C."/>
            <person name="Pinto D."/>
            <person name="Vollmers J."/>
            <person name="Rivas-Marin E."/>
            <person name="Kohn T."/>
            <person name="Peeters S.H."/>
            <person name="Heuer A."/>
            <person name="Rast P."/>
            <person name="Oberbeckmann S."/>
            <person name="Bunk B."/>
            <person name="Jeske O."/>
            <person name="Meyerdierks A."/>
            <person name="Storesund J.E."/>
            <person name="Kallscheuer N."/>
            <person name="Luecker S."/>
            <person name="Lage O.M."/>
            <person name="Pohl T."/>
            <person name="Merkel B.J."/>
            <person name="Hornburger P."/>
            <person name="Mueller R.-W."/>
            <person name="Bruemmer F."/>
            <person name="Labrenz M."/>
            <person name="Spormann A.M."/>
            <person name="Op Den Camp H."/>
            <person name="Overmann J."/>
            <person name="Amann R."/>
            <person name="Jetten M.S.M."/>
            <person name="Mascher T."/>
            <person name="Medema M.H."/>
            <person name="Devos D.P."/>
            <person name="Kaster A.-K."/>
            <person name="Ovreas L."/>
            <person name="Rohde M."/>
            <person name="Galperin M.Y."/>
            <person name="Jogler C."/>
        </authorList>
    </citation>
    <scope>NUCLEOTIDE SEQUENCE [LARGE SCALE GENOMIC DNA]</scope>
    <source>
        <strain evidence="5 6">Pan54</strain>
    </source>
</reference>
<dbReference type="InterPro" id="IPR051782">
    <property type="entry name" value="ABC_Transporter_VariousFunc"/>
</dbReference>
<keyword evidence="3 5" id="KW-0067">ATP-binding</keyword>
<dbReference type="PANTHER" id="PTHR42939">
    <property type="entry name" value="ABC TRANSPORTER ATP-BINDING PROTEIN ALBC-RELATED"/>
    <property type="match status" value="1"/>
</dbReference>
<dbReference type="InterPro" id="IPR003593">
    <property type="entry name" value="AAA+_ATPase"/>
</dbReference>
<dbReference type="CDD" id="cd03230">
    <property type="entry name" value="ABC_DR_subfamily_A"/>
    <property type="match status" value="1"/>
</dbReference>
<dbReference type="Pfam" id="PF00005">
    <property type="entry name" value="ABC_tran"/>
    <property type="match status" value="1"/>
</dbReference>
<keyword evidence="6" id="KW-1185">Reference proteome</keyword>
<evidence type="ECO:0000256" key="1">
    <source>
        <dbReference type="ARBA" id="ARBA00022448"/>
    </source>
</evidence>
<dbReference type="OrthoDB" id="260707at2"/>